<gene>
    <name evidence="1" type="ORF">DEBURN_LOCUS943</name>
</gene>
<dbReference type="PANTHER" id="PTHR11935">
    <property type="entry name" value="BETA LACTAMASE DOMAIN"/>
    <property type="match status" value="1"/>
</dbReference>
<evidence type="ECO:0000313" key="2">
    <source>
        <dbReference type="Proteomes" id="UP000789706"/>
    </source>
</evidence>
<name>A0A9N8V155_9GLOM</name>
<organism evidence="1 2">
    <name type="scientific">Diversispora eburnea</name>
    <dbReference type="NCBI Taxonomy" id="1213867"/>
    <lineage>
        <taxon>Eukaryota</taxon>
        <taxon>Fungi</taxon>
        <taxon>Fungi incertae sedis</taxon>
        <taxon>Mucoromycota</taxon>
        <taxon>Glomeromycotina</taxon>
        <taxon>Glomeromycetes</taxon>
        <taxon>Diversisporales</taxon>
        <taxon>Diversisporaceae</taxon>
        <taxon>Diversispora</taxon>
    </lineage>
</organism>
<proteinExistence type="predicted"/>
<dbReference type="EMBL" id="CAJVPK010000034">
    <property type="protein sequence ID" value="CAG8435927.1"/>
    <property type="molecule type" value="Genomic_DNA"/>
</dbReference>
<accession>A0A9N8V155</accession>
<dbReference type="Proteomes" id="UP000789706">
    <property type="component" value="Unassembled WGS sequence"/>
</dbReference>
<protein>
    <submittedName>
        <fullName evidence="1">6896_t:CDS:1</fullName>
    </submittedName>
</protein>
<reference evidence="1" key="1">
    <citation type="submission" date="2021-06" db="EMBL/GenBank/DDBJ databases">
        <authorList>
            <person name="Kallberg Y."/>
            <person name="Tangrot J."/>
            <person name="Rosling A."/>
        </authorList>
    </citation>
    <scope>NUCLEOTIDE SEQUENCE</scope>
    <source>
        <strain evidence="1">AZ414A</strain>
    </source>
</reference>
<dbReference type="InterPro" id="IPR036866">
    <property type="entry name" value="RibonucZ/Hydroxyglut_hydro"/>
</dbReference>
<sequence length="57" mass="6342">MRIVPIPIFENNYSYLIIDDKTNEAAAVDPAEPRKVLTALAQTGARLTSVLTTHHHQ</sequence>
<dbReference type="AlphaFoldDB" id="A0A9N8V155"/>
<dbReference type="PANTHER" id="PTHR11935:SF94">
    <property type="entry name" value="TENZING NORGAY, ISOFORM C"/>
    <property type="match status" value="1"/>
</dbReference>
<dbReference type="Gene3D" id="3.60.15.10">
    <property type="entry name" value="Ribonuclease Z/Hydroxyacylglutathione hydrolase-like"/>
    <property type="match status" value="1"/>
</dbReference>
<keyword evidence="2" id="KW-1185">Reference proteome</keyword>
<dbReference type="GO" id="GO:0004416">
    <property type="term" value="F:hydroxyacylglutathione hydrolase activity"/>
    <property type="evidence" value="ECO:0007669"/>
    <property type="project" value="TreeGrafter"/>
</dbReference>
<dbReference type="OrthoDB" id="515692at2759"/>
<comment type="caution">
    <text evidence="1">The sequence shown here is derived from an EMBL/GenBank/DDBJ whole genome shotgun (WGS) entry which is preliminary data.</text>
</comment>
<evidence type="ECO:0000313" key="1">
    <source>
        <dbReference type="EMBL" id="CAG8435927.1"/>
    </source>
</evidence>
<dbReference type="SUPFAM" id="SSF56281">
    <property type="entry name" value="Metallo-hydrolase/oxidoreductase"/>
    <property type="match status" value="1"/>
</dbReference>